<evidence type="ECO:0000256" key="1">
    <source>
        <dbReference type="SAM" id="Phobius"/>
    </source>
</evidence>
<dbReference type="InterPro" id="IPR001296">
    <property type="entry name" value="Glyco_trans_1"/>
</dbReference>
<dbReference type="KEGG" id="dli:dnl_42600"/>
<dbReference type="AlphaFoldDB" id="A0A975BAQ8"/>
<keyword evidence="1" id="KW-0812">Transmembrane</keyword>
<accession>A0A975BAQ8</accession>
<keyword evidence="1" id="KW-1133">Transmembrane helix</keyword>
<dbReference type="Pfam" id="PF13439">
    <property type="entry name" value="Glyco_transf_4"/>
    <property type="match status" value="1"/>
</dbReference>
<dbReference type="PANTHER" id="PTHR12526:SF630">
    <property type="entry name" value="GLYCOSYLTRANSFERASE"/>
    <property type="match status" value="1"/>
</dbReference>
<dbReference type="Pfam" id="PF00534">
    <property type="entry name" value="Glycos_transf_1"/>
    <property type="match status" value="1"/>
</dbReference>
<name>A0A975BAQ8_9BACT</name>
<evidence type="ECO:0000259" key="2">
    <source>
        <dbReference type="Pfam" id="PF00534"/>
    </source>
</evidence>
<keyword evidence="5" id="KW-1185">Reference proteome</keyword>
<proteinExistence type="predicted"/>
<reference evidence="4" key="1">
    <citation type="journal article" date="2021" name="Microb. Physiol.">
        <title>Proteogenomic Insights into the Physiology of Marine, Sulfate-Reducing, Filamentous Desulfonema limicola and Desulfonema magnum.</title>
        <authorList>
            <person name="Schnaars V."/>
            <person name="Wohlbrand L."/>
            <person name="Scheve S."/>
            <person name="Hinrichs C."/>
            <person name="Reinhardt R."/>
            <person name="Rabus R."/>
        </authorList>
    </citation>
    <scope>NUCLEOTIDE SEQUENCE</scope>
    <source>
        <strain evidence="4">5ac10</strain>
    </source>
</reference>
<organism evidence="4 5">
    <name type="scientific">Desulfonema limicola</name>
    <dbReference type="NCBI Taxonomy" id="45656"/>
    <lineage>
        <taxon>Bacteria</taxon>
        <taxon>Pseudomonadati</taxon>
        <taxon>Thermodesulfobacteriota</taxon>
        <taxon>Desulfobacteria</taxon>
        <taxon>Desulfobacterales</taxon>
        <taxon>Desulfococcaceae</taxon>
        <taxon>Desulfonema</taxon>
    </lineage>
</organism>
<sequence length="412" mass="45760">MQQAFKAIGKMNQKRIKNCQNIKVLMLTTSFPVTKNSISGIFIHHLVTHFPGDIEVNVLVPGSTYKINPYINDNYKLTCYRYAPLSWQILTHQPGGLPAALEKNSGFIFLLPIFFLSMLVSCIRLSRHADIIHANWGINGAVAGMAGYITKKPVVTTLRGTDVKRIQHSLIDRLLLRLCFAANKKIICVSRAIHEFILKNFPGWAEKFVTIPNGIGHEFLNIKSGRQAGTGIKLTSIGSLTVQKGIKTIIQAVGKIKNNNIHFTVIGDGPEKQVLENQVSRLGLSDQVNFPGQVLHQEIHKYLENTDIFILASFSEGRPNAVLEAMAAGVPVIASDIDGVRELISNEKNGLLFEPGNSGQLAEQIEKLQNDPELRHRLGQAGRNFIIQNGLSWENTAYQYAKLYKEVIKCAD</sequence>
<dbReference type="SUPFAM" id="SSF53756">
    <property type="entry name" value="UDP-Glycosyltransferase/glycogen phosphorylase"/>
    <property type="match status" value="1"/>
</dbReference>
<evidence type="ECO:0000259" key="3">
    <source>
        <dbReference type="Pfam" id="PF13439"/>
    </source>
</evidence>
<gene>
    <name evidence="4" type="ORF">dnl_42600</name>
</gene>
<dbReference type="RefSeq" id="WP_207687884.1">
    <property type="nucleotide sequence ID" value="NZ_CP061799.1"/>
</dbReference>
<keyword evidence="4" id="KW-0808">Transferase</keyword>
<dbReference type="GO" id="GO:0016757">
    <property type="term" value="F:glycosyltransferase activity"/>
    <property type="evidence" value="ECO:0007669"/>
    <property type="project" value="InterPro"/>
</dbReference>
<evidence type="ECO:0000313" key="4">
    <source>
        <dbReference type="EMBL" id="QTA81903.1"/>
    </source>
</evidence>
<dbReference type="InterPro" id="IPR028098">
    <property type="entry name" value="Glyco_trans_4-like_N"/>
</dbReference>
<dbReference type="PANTHER" id="PTHR12526">
    <property type="entry name" value="GLYCOSYLTRANSFERASE"/>
    <property type="match status" value="1"/>
</dbReference>
<protein>
    <submittedName>
        <fullName evidence="4">Glycosyl transferase, family I</fullName>
    </submittedName>
</protein>
<dbReference type="Proteomes" id="UP000663720">
    <property type="component" value="Chromosome"/>
</dbReference>
<keyword evidence="1" id="KW-0472">Membrane</keyword>
<dbReference type="Gene3D" id="3.40.50.2000">
    <property type="entry name" value="Glycogen Phosphorylase B"/>
    <property type="match status" value="2"/>
</dbReference>
<feature type="transmembrane region" description="Helical" evidence="1">
    <location>
        <begin position="107"/>
        <end position="126"/>
    </location>
</feature>
<feature type="domain" description="Glycosyl transferase family 1" evidence="2">
    <location>
        <begin position="228"/>
        <end position="384"/>
    </location>
</feature>
<dbReference type="EMBL" id="CP061799">
    <property type="protein sequence ID" value="QTA81903.1"/>
    <property type="molecule type" value="Genomic_DNA"/>
</dbReference>
<feature type="domain" description="Glycosyltransferase subfamily 4-like N-terminal" evidence="3">
    <location>
        <begin position="109"/>
        <end position="216"/>
    </location>
</feature>
<evidence type="ECO:0000313" key="5">
    <source>
        <dbReference type="Proteomes" id="UP000663720"/>
    </source>
</evidence>
<dbReference type="CDD" id="cd03801">
    <property type="entry name" value="GT4_PimA-like"/>
    <property type="match status" value="1"/>
</dbReference>